<sequence>MEISLTAGSTLASTMRLNQSSQTLTAQPISEDQKAAFSNATPAAIYHPSEAAQALSQTVSTQPMVAVNTYGRPQSADFPAMAKLQQGAFYGLKSAFEEFNSALASAFPDLADKKFGFTIEADGKLKALNSAGELSATDMDQLDKLLNASSSLKSAAGTYRDASIDLVAADGTWGGSYLGDYQLDKDNFASTIDLGALFIPKGNTPNPEAIAGWFSHQLWSKGELATPESHAAILASRDAARQAQEAAETAKA</sequence>
<organism evidence="1 2">
    <name type="scientific">Pseudomonas syringae</name>
    <dbReference type="NCBI Taxonomy" id="317"/>
    <lineage>
        <taxon>Bacteria</taxon>
        <taxon>Pseudomonadati</taxon>
        <taxon>Pseudomonadota</taxon>
        <taxon>Gammaproteobacteria</taxon>
        <taxon>Pseudomonadales</taxon>
        <taxon>Pseudomonadaceae</taxon>
        <taxon>Pseudomonas</taxon>
    </lineage>
</organism>
<dbReference type="AlphaFoldDB" id="A0A1C7Z8Y9"/>
<dbReference type="Proteomes" id="UP000093104">
    <property type="component" value="Unassembled WGS sequence"/>
</dbReference>
<protein>
    <submittedName>
        <fullName evidence="1">Uncharacterized protein</fullName>
    </submittedName>
</protein>
<evidence type="ECO:0000313" key="2">
    <source>
        <dbReference type="Proteomes" id="UP000093104"/>
    </source>
</evidence>
<name>A0A1C7Z8Y9_PSESX</name>
<gene>
    <name evidence="1" type="ORF">AFK24_12495</name>
</gene>
<comment type="caution">
    <text evidence="1">The sequence shown here is derived from an EMBL/GenBank/DDBJ whole genome shotgun (WGS) entry which is preliminary data.</text>
</comment>
<dbReference type="RefSeq" id="WP_065833539.1">
    <property type="nucleotide sequence ID" value="NZ_LGSI01000041.1"/>
</dbReference>
<reference evidence="1 2" key="1">
    <citation type="submission" date="2015-07" db="EMBL/GenBank/DDBJ databases">
        <title>Draft genome sequence of a diazotrophic, plant growth-promoting rhizobacterium of the Pseudomonas syringae complex.</title>
        <authorList>
            <person name="Patten C.L."/>
            <person name="Jeong H."/>
        </authorList>
    </citation>
    <scope>NUCLEOTIDE SEQUENCE [LARGE SCALE GENOMIC DNA]</scope>
    <source>
        <strain evidence="1 2">GR12-2</strain>
    </source>
</reference>
<accession>A0A1C7Z8Y9</accession>
<evidence type="ECO:0000313" key="1">
    <source>
        <dbReference type="EMBL" id="OCR24645.1"/>
    </source>
</evidence>
<dbReference type="PATRIC" id="fig|317.243.peg.1247"/>
<dbReference type="OrthoDB" id="7019486at2"/>
<proteinExistence type="predicted"/>
<dbReference type="EMBL" id="LGSI01000041">
    <property type="protein sequence ID" value="OCR24645.1"/>
    <property type="molecule type" value="Genomic_DNA"/>
</dbReference>